<dbReference type="Pfam" id="PF07995">
    <property type="entry name" value="GSDH"/>
    <property type="match status" value="1"/>
</dbReference>
<sequence>MRRLNPLTTTLFISLFSFAGAGAETERSTAIGDVTEATVNYRLEEITDGLNHPSSIAFLAGGNFLLAERDQGLTVLLNGQKISVSGLPEIYTSRQAGLHDVALHPNFSRNRLIYFSYSSGSRSGNTTALARAKLVIDTTQKTARLEQLEQLFYGRPLSKSSAHYGGRILFLPDGTLLLTLGEGYSYKEQAQKLDNTLGKVVRLHDDGSIPDDNPFVNTRGALPEIYSYGHRNPQGLILTERGDVLLHEHGPRGGDEINRLQKGKNYGWPEITYGIDYSGAPISLFTEKPGMQQSIVHYVPSIAPSGFTQYNGSLFPNWQGDLFLGGLVSRQVRHIDINEDGSFGTQQKLFTELKQRIRDVETGPDGALYFVTDDNNGRLYRVIPK</sequence>
<evidence type="ECO:0000313" key="4">
    <source>
        <dbReference type="Proteomes" id="UP000295793"/>
    </source>
</evidence>
<keyword evidence="4" id="KW-1185">Reference proteome</keyword>
<evidence type="ECO:0000313" key="3">
    <source>
        <dbReference type="EMBL" id="TCS38843.1"/>
    </source>
</evidence>
<dbReference type="PANTHER" id="PTHR19328:SF75">
    <property type="entry name" value="ALDOSE SUGAR DEHYDROGENASE YLII"/>
    <property type="match status" value="1"/>
</dbReference>
<feature type="signal peptide" evidence="1">
    <location>
        <begin position="1"/>
        <end position="19"/>
    </location>
</feature>
<name>A0A4R3I1G2_9GAMM</name>
<dbReference type="SUPFAM" id="SSF50952">
    <property type="entry name" value="Soluble quinoprotein glucose dehydrogenase"/>
    <property type="match status" value="1"/>
</dbReference>
<evidence type="ECO:0000259" key="2">
    <source>
        <dbReference type="Pfam" id="PF07995"/>
    </source>
</evidence>
<gene>
    <name evidence="3" type="ORF">BCF53_1148</name>
</gene>
<dbReference type="InterPro" id="IPR011041">
    <property type="entry name" value="Quinoprot_gluc/sorb_DH_b-prop"/>
</dbReference>
<dbReference type="AlphaFoldDB" id="A0A4R3I1G2"/>
<reference evidence="3 4" key="1">
    <citation type="submission" date="2019-03" db="EMBL/GenBank/DDBJ databases">
        <title>Genomic Encyclopedia of Archaeal and Bacterial Type Strains, Phase II (KMG-II): from individual species to whole genera.</title>
        <authorList>
            <person name="Goeker M."/>
        </authorList>
    </citation>
    <scope>NUCLEOTIDE SEQUENCE [LARGE SCALE GENOMIC DNA]</scope>
    <source>
        <strain evidence="3 4">DSM 15388</strain>
    </source>
</reference>
<dbReference type="Proteomes" id="UP000295793">
    <property type="component" value="Unassembled WGS sequence"/>
</dbReference>
<comment type="caution">
    <text evidence="3">The sequence shown here is derived from an EMBL/GenBank/DDBJ whole genome shotgun (WGS) entry which is preliminary data.</text>
</comment>
<dbReference type="Gene3D" id="2.120.10.30">
    <property type="entry name" value="TolB, C-terminal domain"/>
    <property type="match status" value="1"/>
</dbReference>
<dbReference type="PANTHER" id="PTHR19328">
    <property type="entry name" value="HEDGEHOG-INTERACTING PROTEIN"/>
    <property type="match status" value="1"/>
</dbReference>
<organism evidence="3 4">
    <name type="scientific">Reinekea marinisedimentorum</name>
    <dbReference type="NCBI Taxonomy" id="230495"/>
    <lineage>
        <taxon>Bacteria</taxon>
        <taxon>Pseudomonadati</taxon>
        <taxon>Pseudomonadota</taxon>
        <taxon>Gammaproteobacteria</taxon>
        <taxon>Oceanospirillales</taxon>
        <taxon>Saccharospirillaceae</taxon>
        <taxon>Reinekea</taxon>
    </lineage>
</organism>
<proteinExistence type="predicted"/>
<dbReference type="InterPro" id="IPR011042">
    <property type="entry name" value="6-blade_b-propeller_TolB-like"/>
</dbReference>
<accession>A0A4R3I1G2</accession>
<protein>
    <submittedName>
        <fullName evidence="3">Glucose/arabinose dehydrogenase</fullName>
    </submittedName>
</protein>
<feature type="chain" id="PRO_5020975068" evidence="1">
    <location>
        <begin position="20"/>
        <end position="385"/>
    </location>
</feature>
<dbReference type="InterPro" id="IPR012938">
    <property type="entry name" value="Glc/Sorbosone_DH"/>
</dbReference>
<keyword evidence="1" id="KW-0732">Signal</keyword>
<evidence type="ECO:0000256" key="1">
    <source>
        <dbReference type="SAM" id="SignalP"/>
    </source>
</evidence>
<feature type="domain" description="Glucose/Sorbosone dehydrogenase" evidence="2">
    <location>
        <begin position="50"/>
        <end position="381"/>
    </location>
</feature>
<dbReference type="RefSeq" id="WP_132702585.1">
    <property type="nucleotide sequence ID" value="NZ_SLZR01000014.1"/>
</dbReference>
<dbReference type="EMBL" id="SLZR01000014">
    <property type="protein sequence ID" value="TCS38843.1"/>
    <property type="molecule type" value="Genomic_DNA"/>
</dbReference>
<dbReference type="OrthoDB" id="9770043at2"/>